<accession>A0A0N4XTN4</accession>
<protein>
    <submittedName>
        <fullName evidence="2 4">Uncharacterized protein</fullName>
    </submittedName>
</protein>
<organism evidence="4">
    <name type="scientific">Nippostrongylus brasiliensis</name>
    <name type="common">Rat hookworm</name>
    <dbReference type="NCBI Taxonomy" id="27835"/>
    <lineage>
        <taxon>Eukaryota</taxon>
        <taxon>Metazoa</taxon>
        <taxon>Ecdysozoa</taxon>
        <taxon>Nematoda</taxon>
        <taxon>Chromadorea</taxon>
        <taxon>Rhabditida</taxon>
        <taxon>Rhabditina</taxon>
        <taxon>Rhabditomorpha</taxon>
        <taxon>Strongyloidea</taxon>
        <taxon>Heligmosomidae</taxon>
        <taxon>Nippostrongylus</taxon>
    </lineage>
</organism>
<evidence type="ECO:0000313" key="4">
    <source>
        <dbReference type="WBParaSite" id="NBR_0000598201-mRNA-1"/>
    </source>
</evidence>
<reference evidence="2 3" key="2">
    <citation type="submission" date="2018-11" db="EMBL/GenBank/DDBJ databases">
        <authorList>
            <consortium name="Pathogen Informatics"/>
        </authorList>
    </citation>
    <scope>NUCLEOTIDE SEQUENCE [LARGE SCALE GENOMIC DNA]</scope>
</reference>
<dbReference type="WBParaSite" id="NBR_0000598201-mRNA-1">
    <property type="protein sequence ID" value="NBR_0000598201-mRNA-1"/>
    <property type="gene ID" value="NBR_0000598201"/>
</dbReference>
<dbReference type="AlphaFoldDB" id="A0A0N4XTN4"/>
<evidence type="ECO:0000256" key="1">
    <source>
        <dbReference type="SAM" id="MobiDB-lite"/>
    </source>
</evidence>
<sequence>MWTSSAYMTRNDKWTESDEFYRRLRRCECGVRWTTTTTMEKRRRRGESRTRTASAPRAYDRELSQSDESAEGYTTVLCLIATRITTSCCQQACPEASVRN</sequence>
<reference evidence="4" key="1">
    <citation type="submission" date="2017-02" db="UniProtKB">
        <authorList>
            <consortium name="WormBaseParasite"/>
        </authorList>
    </citation>
    <scope>IDENTIFICATION</scope>
</reference>
<gene>
    <name evidence="2" type="ORF">NBR_LOCUS5983</name>
</gene>
<name>A0A0N4XTN4_NIPBR</name>
<dbReference type="Proteomes" id="UP000271162">
    <property type="component" value="Unassembled WGS sequence"/>
</dbReference>
<proteinExistence type="predicted"/>
<dbReference type="EMBL" id="UYSL01019769">
    <property type="protein sequence ID" value="VDL69572.1"/>
    <property type="molecule type" value="Genomic_DNA"/>
</dbReference>
<evidence type="ECO:0000313" key="3">
    <source>
        <dbReference type="Proteomes" id="UP000271162"/>
    </source>
</evidence>
<evidence type="ECO:0000313" key="2">
    <source>
        <dbReference type="EMBL" id="VDL69572.1"/>
    </source>
</evidence>
<keyword evidence="3" id="KW-1185">Reference proteome</keyword>
<feature type="region of interest" description="Disordered" evidence="1">
    <location>
        <begin position="39"/>
        <end position="68"/>
    </location>
</feature>